<comment type="caution">
    <text evidence="1">The sequence shown here is derived from an EMBL/GenBank/DDBJ whole genome shotgun (WGS) entry which is preliminary data.</text>
</comment>
<dbReference type="Proteomes" id="UP000242699">
    <property type="component" value="Unassembled WGS sequence"/>
</dbReference>
<dbReference type="AlphaFoldDB" id="A0A2T2WTV1"/>
<sequence length="173" mass="18833">MTAEEATPEVLLWLELPNLSSLFPSRTPPSGVIVKGTAILLDPPAGSLTDDIITRSEAMRQAREFFTVLCDPHGFPVRALLANVTNPGFVQSVLAWIVTIFLPDSKAFITSHMDWMADSPPPMAIHHGTVAFAPQRRVNTLCISIRNRRCPSVAVTRDQLIGDMETLGGISGQ</sequence>
<evidence type="ECO:0000313" key="2">
    <source>
        <dbReference type="Proteomes" id="UP000242699"/>
    </source>
</evidence>
<reference evidence="1 2" key="1">
    <citation type="journal article" date="2014" name="BMC Genomics">
        <title>Comparison of environmental and isolate Sulfobacillus genomes reveals diverse carbon, sulfur, nitrogen, and hydrogen metabolisms.</title>
        <authorList>
            <person name="Justice N.B."/>
            <person name="Norman A."/>
            <person name="Brown C.T."/>
            <person name="Singh A."/>
            <person name="Thomas B.C."/>
            <person name="Banfield J.F."/>
        </authorList>
    </citation>
    <scope>NUCLEOTIDE SEQUENCE [LARGE SCALE GENOMIC DNA]</scope>
    <source>
        <strain evidence="1">AMDSBA1</strain>
    </source>
</reference>
<accession>A0A2T2WTV1</accession>
<name>A0A2T2WTV1_9FIRM</name>
<organism evidence="1 2">
    <name type="scientific">Sulfobacillus benefaciens</name>
    <dbReference type="NCBI Taxonomy" id="453960"/>
    <lineage>
        <taxon>Bacteria</taxon>
        <taxon>Bacillati</taxon>
        <taxon>Bacillota</taxon>
        <taxon>Clostridia</taxon>
        <taxon>Eubacteriales</taxon>
        <taxon>Clostridiales Family XVII. Incertae Sedis</taxon>
        <taxon>Sulfobacillus</taxon>
    </lineage>
</organism>
<evidence type="ECO:0000313" key="1">
    <source>
        <dbReference type="EMBL" id="PSR25670.1"/>
    </source>
</evidence>
<dbReference type="EMBL" id="PXYT01000051">
    <property type="protein sequence ID" value="PSR25670.1"/>
    <property type="molecule type" value="Genomic_DNA"/>
</dbReference>
<gene>
    <name evidence="1" type="ORF">C7B43_16260</name>
</gene>
<protein>
    <submittedName>
        <fullName evidence="1">Uncharacterized protein</fullName>
    </submittedName>
</protein>
<proteinExistence type="predicted"/>